<sequence>MPGTEANLRTSEVFKTSDKRPQYNLDRYPFLQKERLAEYKKEYDKLKKAKNDRVAEYTISESVLARLYESQSKRAANAALALFRRHAHISQESMSEFKAEEEHRKCFGGLVPETPGLFDEPDEIDWALFDDGYLSYDDDGSDNAGTSASAAPDQDALADPGADARAVEK</sequence>
<keyword evidence="3" id="KW-1185">Reference proteome</keyword>
<reference evidence="2 3" key="1">
    <citation type="submission" date="2017-10" db="EMBL/GenBank/DDBJ databases">
        <title>Comparative genomics in systemic dimorphic fungi from Ajellomycetaceae.</title>
        <authorList>
            <person name="Munoz J.F."/>
            <person name="Mcewen J.G."/>
            <person name="Clay O.K."/>
            <person name="Cuomo C.A."/>
        </authorList>
    </citation>
    <scope>NUCLEOTIDE SEQUENCE [LARGE SCALE GENOMIC DNA]</scope>
    <source>
        <strain evidence="2 3">UAMH5409</strain>
    </source>
</reference>
<dbReference type="Proteomes" id="UP000223968">
    <property type="component" value="Unassembled WGS sequence"/>
</dbReference>
<organism evidence="2 3">
    <name type="scientific">Helicocarpus griseus UAMH5409</name>
    <dbReference type="NCBI Taxonomy" id="1447875"/>
    <lineage>
        <taxon>Eukaryota</taxon>
        <taxon>Fungi</taxon>
        <taxon>Dikarya</taxon>
        <taxon>Ascomycota</taxon>
        <taxon>Pezizomycotina</taxon>
        <taxon>Eurotiomycetes</taxon>
        <taxon>Eurotiomycetidae</taxon>
        <taxon>Onygenales</taxon>
        <taxon>Ajellomycetaceae</taxon>
        <taxon>Helicocarpus</taxon>
    </lineage>
</organism>
<dbReference type="EMBL" id="PDNB01000006">
    <property type="protein sequence ID" value="PGH18086.1"/>
    <property type="molecule type" value="Genomic_DNA"/>
</dbReference>
<evidence type="ECO:0000256" key="1">
    <source>
        <dbReference type="SAM" id="MobiDB-lite"/>
    </source>
</evidence>
<dbReference type="AlphaFoldDB" id="A0A2B7Y9A0"/>
<gene>
    <name evidence="2" type="ORF">AJ79_00714</name>
</gene>
<evidence type="ECO:0000313" key="3">
    <source>
        <dbReference type="Proteomes" id="UP000223968"/>
    </source>
</evidence>
<protein>
    <submittedName>
        <fullName evidence="2">Uncharacterized protein</fullName>
    </submittedName>
</protein>
<comment type="caution">
    <text evidence="2">The sequence shown here is derived from an EMBL/GenBank/DDBJ whole genome shotgun (WGS) entry which is preliminary data.</text>
</comment>
<evidence type="ECO:0000313" key="2">
    <source>
        <dbReference type="EMBL" id="PGH18086.1"/>
    </source>
</evidence>
<proteinExistence type="predicted"/>
<accession>A0A2B7Y9A0</accession>
<feature type="region of interest" description="Disordered" evidence="1">
    <location>
        <begin position="139"/>
        <end position="169"/>
    </location>
</feature>
<name>A0A2B7Y9A0_9EURO</name>